<dbReference type="InterPro" id="IPR020562">
    <property type="entry name" value="PRibGlycinamide_synth_N"/>
</dbReference>
<dbReference type="InterPro" id="IPR000115">
    <property type="entry name" value="PRibGlycinamide_synth"/>
</dbReference>
<dbReference type="PROSITE" id="PS50975">
    <property type="entry name" value="ATP_GRASP"/>
    <property type="match status" value="1"/>
</dbReference>
<dbReference type="EC" id="6.3.4.13" evidence="3 13"/>
<dbReference type="FunFam" id="3.40.50.20:FF:000006">
    <property type="entry name" value="Phosphoribosylamine--glycine ligase, chloroplastic"/>
    <property type="match status" value="1"/>
</dbReference>
<dbReference type="GO" id="GO:0006189">
    <property type="term" value="P:'de novo' IMP biosynthetic process"/>
    <property type="evidence" value="ECO:0007669"/>
    <property type="project" value="UniProtKB-UniRule"/>
</dbReference>
<dbReference type="Gene3D" id="3.90.600.10">
    <property type="entry name" value="Phosphoribosylglycinamide synthetase, C-terminal domain"/>
    <property type="match status" value="1"/>
</dbReference>
<dbReference type="PANTHER" id="PTHR43472">
    <property type="entry name" value="PHOSPHORIBOSYLAMINE--GLYCINE LIGASE"/>
    <property type="match status" value="1"/>
</dbReference>
<dbReference type="InterPro" id="IPR011054">
    <property type="entry name" value="Rudment_hybrid_motif"/>
</dbReference>
<dbReference type="InterPro" id="IPR013815">
    <property type="entry name" value="ATP_grasp_subdomain_1"/>
</dbReference>
<dbReference type="GO" id="GO:0046872">
    <property type="term" value="F:metal ion binding"/>
    <property type="evidence" value="ECO:0007669"/>
    <property type="project" value="UniProtKB-KW"/>
</dbReference>
<evidence type="ECO:0000256" key="9">
    <source>
        <dbReference type="ARBA" id="ARBA00023211"/>
    </source>
</evidence>
<keyword evidence="6 14" id="KW-0547">Nucleotide-binding</keyword>
<evidence type="ECO:0000256" key="6">
    <source>
        <dbReference type="ARBA" id="ARBA00022741"/>
    </source>
</evidence>
<evidence type="ECO:0000256" key="13">
    <source>
        <dbReference type="HAMAP-Rule" id="MF_00138"/>
    </source>
</evidence>
<keyword evidence="8 14" id="KW-0067">ATP-binding</keyword>
<evidence type="ECO:0000256" key="3">
    <source>
        <dbReference type="ARBA" id="ARBA00013255"/>
    </source>
</evidence>
<keyword evidence="9" id="KW-0464">Manganese</keyword>
<dbReference type="Pfam" id="PF01071">
    <property type="entry name" value="GARS_A"/>
    <property type="match status" value="1"/>
</dbReference>
<comment type="cofactor">
    <cofactor evidence="1">
        <name>Mn(2+)</name>
        <dbReference type="ChEBI" id="CHEBI:29035"/>
    </cofactor>
</comment>
<dbReference type="GO" id="GO:0009113">
    <property type="term" value="P:purine nucleobase biosynthetic process"/>
    <property type="evidence" value="ECO:0007669"/>
    <property type="project" value="InterPro"/>
</dbReference>
<dbReference type="Gene3D" id="3.30.470.20">
    <property type="entry name" value="ATP-grasp fold, B domain"/>
    <property type="match status" value="1"/>
</dbReference>
<dbReference type="SUPFAM" id="SSF52440">
    <property type="entry name" value="PreATP-grasp domain"/>
    <property type="match status" value="1"/>
</dbReference>
<dbReference type="RefSeq" id="WP_183276764.1">
    <property type="nucleotide sequence ID" value="NZ_BLZR01000001.1"/>
</dbReference>
<evidence type="ECO:0000256" key="14">
    <source>
        <dbReference type="PROSITE-ProRule" id="PRU00409"/>
    </source>
</evidence>
<dbReference type="InterPro" id="IPR020560">
    <property type="entry name" value="PRibGlycinamide_synth_C-dom"/>
</dbReference>
<dbReference type="InterPro" id="IPR020561">
    <property type="entry name" value="PRibGlycinamid_synth_ATP-grasp"/>
</dbReference>
<dbReference type="Proteomes" id="UP000580568">
    <property type="component" value="Unassembled WGS sequence"/>
</dbReference>
<evidence type="ECO:0000256" key="2">
    <source>
        <dbReference type="ARBA" id="ARBA00005174"/>
    </source>
</evidence>
<comment type="caution">
    <text evidence="16">The sequence shown here is derived from an EMBL/GenBank/DDBJ whole genome shotgun (WGS) entry which is preliminary data.</text>
</comment>
<dbReference type="HAMAP" id="MF_00138">
    <property type="entry name" value="GARS"/>
    <property type="match status" value="1"/>
</dbReference>
<dbReference type="NCBIfam" id="TIGR00877">
    <property type="entry name" value="purD"/>
    <property type="match status" value="1"/>
</dbReference>
<dbReference type="AlphaFoldDB" id="A0A6V8SDC0"/>
<dbReference type="GO" id="GO:0004637">
    <property type="term" value="F:phosphoribosylamine-glycine ligase activity"/>
    <property type="evidence" value="ECO:0007669"/>
    <property type="project" value="UniProtKB-UniRule"/>
</dbReference>
<dbReference type="Pfam" id="PF02844">
    <property type="entry name" value="GARS_N"/>
    <property type="match status" value="1"/>
</dbReference>
<evidence type="ECO:0000256" key="12">
    <source>
        <dbReference type="ARBA" id="ARBA00042864"/>
    </source>
</evidence>
<name>A0A6V8SDC0_9CLOT</name>
<dbReference type="InterPro" id="IPR037123">
    <property type="entry name" value="PRibGlycinamide_synth_C_sf"/>
</dbReference>
<dbReference type="SMART" id="SM01210">
    <property type="entry name" value="GARS_C"/>
    <property type="match status" value="1"/>
</dbReference>
<dbReference type="SUPFAM" id="SSF51246">
    <property type="entry name" value="Rudiment single hybrid motif"/>
    <property type="match status" value="1"/>
</dbReference>
<comment type="similarity">
    <text evidence="10 13">Belongs to the GARS family.</text>
</comment>
<evidence type="ECO:0000256" key="7">
    <source>
        <dbReference type="ARBA" id="ARBA00022755"/>
    </source>
</evidence>
<dbReference type="UniPathway" id="UPA00074">
    <property type="reaction ID" value="UER00125"/>
</dbReference>
<sequence>MKLLLIGGGGREHAIAWKLAKSPKVEKIYVAPGNGGTALEDKCENIGLETYEEMAKFVKENNIDLTVVGPEEPLTKGIVDLFKKENLKIFGPEQKAAMLEGSKSFSKDFMRKYNIKTAAYEVFYDSEKAVEYLKSAEYPIVIKADGLAAGKGVSICEDFKQAEDTIKDFMVQDKFKGAGKKIVIEEFLQGVEASILSITDGKTIIPFISAKDHKQIFDGGVGPNTGGMGVIAPNPYVTDEVFEDFEKNIMEPTLTGIREEGFDYKGIIFFGVMITEKGCYLLEYNVRMGDPETQSVLSLMESDLLELIEFSLEEKLNAAEVRWKNGACCNVVLASKGYPEAFEKGFKIEIDPSVKENVFIAGGVIKDEVLVTSGGRVLSVVGVGDTIEAAREKAYSNIDSVTFEGRYFRKDIGVIS</sequence>
<dbReference type="GO" id="GO:0005524">
    <property type="term" value="F:ATP binding"/>
    <property type="evidence" value="ECO:0007669"/>
    <property type="project" value="UniProtKB-UniRule"/>
</dbReference>
<dbReference type="Gene3D" id="3.40.50.20">
    <property type="match status" value="1"/>
</dbReference>
<dbReference type="InterPro" id="IPR016185">
    <property type="entry name" value="PreATP-grasp_dom_sf"/>
</dbReference>
<dbReference type="Gene3D" id="3.30.1490.20">
    <property type="entry name" value="ATP-grasp fold, A domain"/>
    <property type="match status" value="1"/>
</dbReference>
<organism evidence="16 17">
    <name type="scientific">Clostridium fungisolvens</name>
    <dbReference type="NCBI Taxonomy" id="1604897"/>
    <lineage>
        <taxon>Bacteria</taxon>
        <taxon>Bacillati</taxon>
        <taxon>Bacillota</taxon>
        <taxon>Clostridia</taxon>
        <taxon>Eubacteriales</taxon>
        <taxon>Clostridiaceae</taxon>
        <taxon>Clostridium</taxon>
    </lineage>
</organism>
<keyword evidence="7 13" id="KW-0658">Purine biosynthesis</keyword>
<evidence type="ECO:0000313" key="16">
    <source>
        <dbReference type="EMBL" id="GFP75244.1"/>
    </source>
</evidence>
<dbReference type="Pfam" id="PF02843">
    <property type="entry name" value="GARS_C"/>
    <property type="match status" value="1"/>
</dbReference>
<dbReference type="SMART" id="SM01209">
    <property type="entry name" value="GARS_A"/>
    <property type="match status" value="1"/>
</dbReference>
<accession>A0A6V8SDC0</accession>
<dbReference type="SUPFAM" id="SSF56059">
    <property type="entry name" value="Glutathione synthetase ATP-binding domain-like"/>
    <property type="match status" value="1"/>
</dbReference>
<comment type="catalytic activity">
    <reaction evidence="13">
        <text>5-phospho-beta-D-ribosylamine + glycine + ATP = N(1)-(5-phospho-beta-D-ribosyl)glycinamide + ADP + phosphate + H(+)</text>
        <dbReference type="Rhea" id="RHEA:17453"/>
        <dbReference type="ChEBI" id="CHEBI:15378"/>
        <dbReference type="ChEBI" id="CHEBI:30616"/>
        <dbReference type="ChEBI" id="CHEBI:43474"/>
        <dbReference type="ChEBI" id="CHEBI:57305"/>
        <dbReference type="ChEBI" id="CHEBI:58681"/>
        <dbReference type="ChEBI" id="CHEBI:143788"/>
        <dbReference type="ChEBI" id="CHEBI:456216"/>
        <dbReference type="EC" id="6.3.4.13"/>
    </reaction>
</comment>
<evidence type="ECO:0000256" key="5">
    <source>
        <dbReference type="ARBA" id="ARBA00022723"/>
    </source>
</evidence>
<evidence type="ECO:0000256" key="8">
    <source>
        <dbReference type="ARBA" id="ARBA00022840"/>
    </source>
</evidence>
<feature type="domain" description="ATP-grasp" evidence="15">
    <location>
        <begin position="107"/>
        <end position="313"/>
    </location>
</feature>
<keyword evidence="5" id="KW-0479">Metal-binding</keyword>
<comment type="pathway">
    <text evidence="2 13">Purine metabolism; IMP biosynthesis via de novo pathway; N(1)-(5-phospho-D-ribosyl)glycinamide from 5-phospho-alpha-D-ribose 1-diphosphate: step 2/2.</text>
</comment>
<evidence type="ECO:0000256" key="10">
    <source>
        <dbReference type="ARBA" id="ARBA00038345"/>
    </source>
</evidence>
<keyword evidence="17" id="KW-1185">Reference proteome</keyword>
<reference evidence="16 17" key="1">
    <citation type="submission" date="2020-07" db="EMBL/GenBank/DDBJ databases">
        <title>A new beta-1,3-glucan-decomposing anaerobic bacterium isolated from anoxic soil subjected to biological soil disinfestation.</title>
        <authorList>
            <person name="Ueki A."/>
            <person name="Tonouchi A."/>
        </authorList>
    </citation>
    <scope>NUCLEOTIDE SEQUENCE [LARGE SCALE GENOMIC DNA]</scope>
    <source>
        <strain evidence="16 17">TW1</strain>
    </source>
</reference>
<dbReference type="EMBL" id="BLZR01000001">
    <property type="protein sequence ID" value="GFP75244.1"/>
    <property type="molecule type" value="Genomic_DNA"/>
</dbReference>
<gene>
    <name evidence="13" type="primary">purD</name>
    <name evidence="16" type="ORF">bsdtw1_01317</name>
</gene>
<keyword evidence="4 13" id="KW-0436">Ligase</keyword>
<evidence type="ECO:0000256" key="4">
    <source>
        <dbReference type="ARBA" id="ARBA00022598"/>
    </source>
</evidence>
<evidence type="ECO:0000313" key="17">
    <source>
        <dbReference type="Proteomes" id="UP000580568"/>
    </source>
</evidence>
<evidence type="ECO:0000256" key="1">
    <source>
        <dbReference type="ARBA" id="ARBA00001936"/>
    </source>
</evidence>
<evidence type="ECO:0000256" key="11">
    <source>
        <dbReference type="ARBA" id="ARBA00042242"/>
    </source>
</evidence>
<dbReference type="InterPro" id="IPR011761">
    <property type="entry name" value="ATP-grasp"/>
</dbReference>
<evidence type="ECO:0000259" key="15">
    <source>
        <dbReference type="PROSITE" id="PS50975"/>
    </source>
</evidence>
<proteinExistence type="inferred from homology"/>
<dbReference type="PANTHER" id="PTHR43472:SF1">
    <property type="entry name" value="PHOSPHORIBOSYLAMINE--GLYCINE LIGASE, CHLOROPLASTIC"/>
    <property type="match status" value="1"/>
</dbReference>
<protein>
    <recommendedName>
        <fullName evidence="3 13">Phosphoribosylamine--glycine ligase</fullName>
        <ecNumber evidence="3 13">6.3.4.13</ecNumber>
    </recommendedName>
    <alternativeName>
        <fullName evidence="13">GARS</fullName>
    </alternativeName>
    <alternativeName>
        <fullName evidence="11 13">Glycinamide ribonucleotide synthetase</fullName>
    </alternativeName>
    <alternativeName>
        <fullName evidence="12 13">Phosphoribosylglycinamide synthetase</fullName>
    </alternativeName>
</protein>